<dbReference type="Pfam" id="PF07394">
    <property type="entry name" value="DUF1501"/>
    <property type="match status" value="1"/>
</dbReference>
<organism evidence="1 2">
    <name type="scientific">Stratiformator vulcanicus</name>
    <dbReference type="NCBI Taxonomy" id="2527980"/>
    <lineage>
        <taxon>Bacteria</taxon>
        <taxon>Pseudomonadati</taxon>
        <taxon>Planctomycetota</taxon>
        <taxon>Planctomycetia</taxon>
        <taxon>Planctomycetales</taxon>
        <taxon>Planctomycetaceae</taxon>
        <taxon>Stratiformator</taxon>
    </lineage>
</organism>
<dbReference type="PANTHER" id="PTHR43737">
    <property type="entry name" value="BLL7424 PROTEIN"/>
    <property type="match status" value="1"/>
</dbReference>
<dbReference type="SUPFAM" id="SSF53649">
    <property type="entry name" value="Alkaline phosphatase-like"/>
    <property type="match status" value="1"/>
</dbReference>
<gene>
    <name evidence="1" type="ORF">Pan189_17810</name>
</gene>
<dbReference type="AlphaFoldDB" id="A0A517R0K6"/>
<reference evidence="1 2" key="1">
    <citation type="submission" date="2019-02" db="EMBL/GenBank/DDBJ databases">
        <title>Deep-cultivation of Planctomycetes and their phenomic and genomic characterization uncovers novel biology.</title>
        <authorList>
            <person name="Wiegand S."/>
            <person name="Jogler M."/>
            <person name="Boedeker C."/>
            <person name="Pinto D."/>
            <person name="Vollmers J."/>
            <person name="Rivas-Marin E."/>
            <person name="Kohn T."/>
            <person name="Peeters S.H."/>
            <person name="Heuer A."/>
            <person name="Rast P."/>
            <person name="Oberbeckmann S."/>
            <person name="Bunk B."/>
            <person name="Jeske O."/>
            <person name="Meyerdierks A."/>
            <person name="Storesund J.E."/>
            <person name="Kallscheuer N."/>
            <person name="Luecker S."/>
            <person name="Lage O.M."/>
            <person name="Pohl T."/>
            <person name="Merkel B.J."/>
            <person name="Hornburger P."/>
            <person name="Mueller R.-W."/>
            <person name="Bruemmer F."/>
            <person name="Labrenz M."/>
            <person name="Spormann A.M."/>
            <person name="Op den Camp H."/>
            <person name="Overmann J."/>
            <person name="Amann R."/>
            <person name="Jetten M.S.M."/>
            <person name="Mascher T."/>
            <person name="Medema M.H."/>
            <person name="Devos D.P."/>
            <person name="Kaster A.-K."/>
            <person name="Ovreas L."/>
            <person name="Rohde M."/>
            <person name="Galperin M.Y."/>
            <person name="Jogler C."/>
        </authorList>
    </citation>
    <scope>NUCLEOTIDE SEQUENCE [LARGE SCALE GENOMIC DNA]</scope>
    <source>
        <strain evidence="1 2">Pan189</strain>
    </source>
</reference>
<dbReference type="EMBL" id="CP036268">
    <property type="protein sequence ID" value="QDT37401.1"/>
    <property type="molecule type" value="Genomic_DNA"/>
</dbReference>
<evidence type="ECO:0000313" key="2">
    <source>
        <dbReference type="Proteomes" id="UP000317318"/>
    </source>
</evidence>
<protein>
    <recommendedName>
        <fullName evidence="3">Sulfatase</fullName>
    </recommendedName>
</protein>
<proteinExistence type="predicted"/>
<dbReference type="PROSITE" id="PS51318">
    <property type="entry name" value="TAT"/>
    <property type="match status" value="1"/>
</dbReference>
<dbReference type="RefSeq" id="WP_145363515.1">
    <property type="nucleotide sequence ID" value="NZ_CP036268.1"/>
</dbReference>
<dbReference type="PANTHER" id="PTHR43737:SF1">
    <property type="entry name" value="DUF1501 DOMAIN-CONTAINING PROTEIN"/>
    <property type="match status" value="1"/>
</dbReference>
<accession>A0A517R0K6</accession>
<name>A0A517R0K6_9PLAN</name>
<dbReference type="Proteomes" id="UP000317318">
    <property type="component" value="Chromosome"/>
</dbReference>
<dbReference type="OrthoDB" id="127333at2"/>
<dbReference type="InterPro" id="IPR006311">
    <property type="entry name" value="TAT_signal"/>
</dbReference>
<evidence type="ECO:0000313" key="1">
    <source>
        <dbReference type="EMBL" id="QDT37401.1"/>
    </source>
</evidence>
<dbReference type="KEGG" id="svp:Pan189_17810"/>
<keyword evidence="2" id="KW-1185">Reference proteome</keyword>
<dbReference type="InterPro" id="IPR017850">
    <property type="entry name" value="Alkaline_phosphatase_core_sf"/>
</dbReference>
<evidence type="ECO:0008006" key="3">
    <source>
        <dbReference type="Google" id="ProtNLM"/>
    </source>
</evidence>
<sequence>MIGPQLLTSRRDFLTSTAGGLGLAGLSSMLGQDIATAASTPQPGDVIHHPPKAKSCIFIFMAGAPSQIDLFDPKPTLNKLNGEPLPESLTKGVRFAFIKKESATLMGSSRKFQPCGESGVEYSDLLPHIRKHADDILLVRSLHTEQFNHHPAQLMMQCGRGTFGLPTMGSWMTYGLGSETKNLPGYVVLTAGRGSSGGASLWQSGFLPSKYAGVRFRASGEPVLNLSNPDGIPSRIQREGLDALGDLNRRHYDMIRDPEIESRIANYEMAFRMQTAAPELIDLSNETQETLDLYGIDREKPKHLTGGRGGQNNPIKGFARSCLLARRLVERGVRFVNVIYASWDHHANLDKELAYNSYAADQPIGGLLSDLKRRGMLDETMVVWGGEFGRTPLGENRPGFKAVTGRDHHPFAFSMWMAGGGLKGGQAYGQTDEIGWNITENPVHINDLHATMLNQFGIDHERLTHRFQGRDFRLTDVGGKVIRDWIA</sequence>
<dbReference type="Gene3D" id="3.40.720.10">
    <property type="entry name" value="Alkaline Phosphatase, subunit A"/>
    <property type="match status" value="1"/>
</dbReference>
<dbReference type="InterPro" id="IPR010869">
    <property type="entry name" value="DUF1501"/>
</dbReference>